<feature type="domain" description="Fibronectin type III-like" evidence="3">
    <location>
        <begin position="250"/>
        <end position="325"/>
    </location>
</feature>
<dbReference type="SMART" id="SM01217">
    <property type="entry name" value="Fn3_like"/>
    <property type="match status" value="1"/>
</dbReference>
<dbReference type="PANTHER" id="PTHR42715:SF10">
    <property type="entry name" value="BETA-GLUCOSIDASE"/>
    <property type="match status" value="1"/>
</dbReference>
<dbReference type="Gene3D" id="2.60.40.10">
    <property type="entry name" value="Immunoglobulins"/>
    <property type="match status" value="1"/>
</dbReference>
<evidence type="ECO:0000313" key="5">
    <source>
        <dbReference type="Proteomes" id="UP001501195"/>
    </source>
</evidence>
<protein>
    <recommendedName>
        <fullName evidence="3">Fibronectin type III-like domain-containing protein</fullName>
    </recommendedName>
</protein>
<evidence type="ECO:0000256" key="1">
    <source>
        <dbReference type="ARBA" id="ARBA00005336"/>
    </source>
</evidence>
<comment type="similarity">
    <text evidence="1">Belongs to the glycosyl hydrolase 3 family.</text>
</comment>
<comment type="caution">
    <text evidence="4">The sequence shown here is derived from an EMBL/GenBank/DDBJ whole genome shotgun (WGS) entry which is preliminary data.</text>
</comment>
<dbReference type="Pfam" id="PF01915">
    <property type="entry name" value="Glyco_hydro_3_C"/>
    <property type="match status" value="1"/>
</dbReference>
<dbReference type="SUPFAM" id="SSF52279">
    <property type="entry name" value="Beta-D-glucan exohydrolase, C-terminal domain"/>
    <property type="match status" value="1"/>
</dbReference>
<dbReference type="Proteomes" id="UP001501195">
    <property type="component" value="Unassembled WGS sequence"/>
</dbReference>
<keyword evidence="2" id="KW-0378">Hydrolase</keyword>
<dbReference type="InterPro" id="IPR026891">
    <property type="entry name" value="Fn3-like"/>
</dbReference>
<dbReference type="Gene3D" id="3.40.50.1700">
    <property type="entry name" value="Glycoside hydrolase family 3 C-terminal domain"/>
    <property type="match status" value="1"/>
</dbReference>
<sequence>MTWPPRFGSTRTLVCEDLVPIEESLRERAARDGADVTFDAGTDTAAAAAEAAAADVAVVVVNVAMGEFADLPDLRLTGNGDELVSAVAAANPRTVVVLQTGSAVEMPWIGDVPSVVQAWYGGEQQGPALASLLFGDTNFSGKLPMTFPESLADTPTRTPEQYPGVFADGSTTRPEGSEAIRQVNYTEGLQVGYRWYQEQGIEPLFPFGHGLSYTSFAYSHLRFSPSLGKGEKGVHLTFRLTNTGERAGTEVAQAYLELPEATGEPGRRLVGWERVTLQPGQSEDVKITLSYADVRDLHLLQHWDERTDRWTTARGTYGVHVGGSSDTALSRTVRIP</sequence>
<dbReference type="PANTHER" id="PTHR42715">
    <property type="entry name" value="BETA-GLUCOSIDASE"/>
    <property type="match status" value="1"/>
</dbReference>
<gene>
    <name evidence="4" type="ORF">GCM10023225_02360</name>
</gene>
<dbReference type="InterPro" id="IPR002772">
    <property type="entry name" value="Glyco_hydro_3_C"/>
</dbReference>
<dbReference type="InterPro" id="IPR013783">
    <property type="entry name" value="Ig-like_fold"/>
</dbReference>
<dbReference type="InterPro" id="IPR036881">
    <property type="entry name" value="Glyco_hydro_3_C_sf"/>
</dbReference>
<organism evidence="4 5">
    <name type="scientific">Kineococcus glutinatus</name>
    <dbReference type="NCBI Taxonomy" id="1070872"/>
    <lineage>
        <taxon>Bacteria</taxon>
        <taxon>Bacillati</taxon>
        <taxon>Actinomycetota</taxon>
        <taxon>Actinomycetes</taxon>
        <taxon>Kineosporiales</taxon>
        <taxon>Kineosporiaceae</taxon>
        <taxon>Kineococcus</taxon>
    </lineage>
</organism>
<reference evidence="5" key="1">
    <citation type="journal article" date="2019" name="Int. J. Syst. Evol. Microbiol.">
        <title>The Global Catalogue of Microorganisms (GCM) 10K type strain sequencing project: providing services to taxonomists for standard genome sequencing and annotation.</title>
        <authorList>
            <consortium name="The Broad Institute Genomics Platform"/>
            <consortium name="The Broad Institute Genome Sequencing Center for Infectious Disease"/>
            <person name="Wu L."/>
            <person name="Ma J."/>
        </authorList>
    </citation>
    <scope>NUCLEOTIDE SEQUENCE [LARGE SCALE GENOMIC DNA]</scope>
    <source>
        <strain evidence="5">JCM 18126</strain>
    </source>
</reference>
<keyword evidence="5" id="KW-1185">Reference proteome</keyword>
<dbReference type="Pfam" id="PF14310">
    <property type="entry name" value="Fn3-like"/>
    <property type="match status" value="1"/>
</dbReference>
<dbReference type="EMBL" id="BAABIL010000017">
    <property type="protein sequence ID" value="GAA4962305.1"/>
    <property type="molecule type" value="Genomic_DNA"/>
</dbReference>
<evidence type="ECO:0000256" key="2">
    <source>
        <dbReference type="ARBA" id="ARBA00022801"/>
    </source>
</evidence>
<evidence type="ECO:0000259" key="3">
    <source>
        <dbReference type="SMART" id="SM01217"/>
    </source>
</evidence>
<proteinExistence type="inferred from homology"/>
<evidence type="ECO:0000313" key="4">
    <source>
        <dbReference type="EMBL" id="GAA4962305.1"/>
    </source>
</evidence>
<name>A0ABP9H4S1_9ACTN</name>
<accession>A0ABP9H4S1</accession>
<dbReference type="InterPro" id="IPR050288">
    <property type="entry name" value="Cellulose_deg_GH3"/>
</dbReference>